<evidence type="ECO:0000313" key="3">
    <source>
        <dbReference type="Proteomes" id="UP000018538"/>
    </source>
</evidence>
<organism evidence="2 3">
    <name type="scientific">Plasmodium yoelii 17X</name>
    <dbReference type="NCBI Taxonomy" id="1323249"/>
    <lineage>
        <taxon>Eukaryota</taxon>
        <taxon>Sar</taxon>
        <taxon>Alveolata</taxon>
        <taxon>Apicomplexa</taxon>
        <taxon>Aconoidasida</taxon>
        <taxon>Haemosporida</taxon>
        <taxon>Plasmodiidae</taxon>
        <taxon>Plasmodium</taxon>
        <taxon>Plasmodium (Vinckeia)</taxon>
    </lineage>
</organism>
<keyword evidence="3" id="KW-1185">Reference proteome</keyword>
<keyword evidence="1" id="KW-0472">Membrane</keyword>
<protein>
    <submittedName>
        <fullName evidence="2">Uncharacterized protein</fullName>
    </submittedName>
</protein>
<dbReference type="EMBL" id="KI635759">
    <property type="protein sequence ID" value="ETB60639.1"/>
    <property type="molecule type" value="Genomic_DNA"/>
</dbReference>
<dbReference type="AlphaFoldDB" id="V7PMK5"/>
<keyword evidence="1" id="KW-1133">Transmembrane helix</keyword>
<evidence type="ECO:0000256" key="1">
    <source>
        <dbReference type="SAM" id="Phobius"/>
    </source>
</evidence>
<reference evidence="2 3" key="1">
    <citation type="submission" date="2013-11" db="EMBL/GenBank/DDBJ databases">
        <title>The Genome Sequence of Plasmodium yoelii 17X.</title>
        <authorList>
            <consortium name="The Broad Institute Genomics Platform"/>
            <consortium name="The Broad Institute Genome Sequencing Center for Infectious Disease"/>
            <person name="Neafsey D."/>
            <person name="Adams J."/>
            <person name="Walker B."/>
            <person name="Young S.K."/>
            <person name="Zeng Q."/>
            <person name="Gargeya S."/>
            <person name="Fitzgerald M."/>
            <person name="Haas B."/>
            <person name="Abouelleil A."/>
            <person name="Alvarado L."/>
            <person name="Chapman S.B."/>
            <person name="Gainer-Dewar J."/>
            <person name="Goldberg J."/>
            <person name="Griggs A."/>
            <person name="Gujja S."/>
            <person name="Hansen M."/>
            <person name="Howarth C."/>
            <person name="Imamovic A."/>
            <person name="Ireland A."/>
            <person name="Larimer J."/>
            <person name="McCowan C."/>
            <person name="Murphy C."/>
            <person name="Pearson M."/>
            <person name="Poon T.W."/>
            <person name="Priest M."/>
            <person name="Roberts A."/>
            <person name="Saif S."/>
            <person name="Shea T."/>
            <person name="Sykes S."/>
            <person name="Wortman J."/>
            <person name="Nusbaum C."/>
            <person name="Birren B."/>
        </authorList>
    </citation>
    <scope>NUCLEOTIDE SEQUENCE [LARGE SCALE GENOMIC DNA]</scope>
    <source>
        <strain evidence="2 3">17X</strain>
    </source>
</reference>
<gene>
    <name evidence="2" type="ORF">YYC_02264</name>
</gene>
<dbReference type="Proteomes" id="UP000018538">
    <property type="component" value="Unassembled WGS sequence"/>
</dbReference>
<name>V7PMK5_PLAYE</name>
<keyword evidence="1" id="KW-0812">Transmembrane</keyword>
<proteinExistence type="predicted"/>
<feature type="transmembrane region" description="Helical" evidence="1">
    <location>
        <begin position="74"/>
        <end position="98"/>
    </location>
</feature>
<accession>V7PMK5</accession>
<evidence type="ECO:0000313" key="2">
    <source>
        <dbReference type="EMBL" id="ETB60639.1"/>
    </source>
</evidence>
<sequence>MATKIKKNYLKVQGQNINIIIILINQIIQKKCTIKFLNWLNIERGYYYHYYCHYYHYYCHYYHYYCYYYHYYCYYYYCYYIVIITIVIIFFFFFHLLFSMNKLF</sequence>